<dbReference type="EMBL" id="MN739949">
    <property type="protein sequence ID" value="QHT79515.1"/>
    <property type="molecule type" value="Genomic_DNA"/>
</dbReference>
<proteinExistence type="predicted"/>
<accession>A0A6C0HH97</accession>
<organism evidence="1">
    <name type="scientific">viral metagenome</name>
    <dbReference type="NCBI Taxonomy" id="1070528"/>
    <lineage>
        <taxon>unclassified sequences</taxon>
        <taxon>metagenomes</taxon>
        <taxon>organismal metagenomes</taxon>
    </lineage>
</organism>
<dbReference type="AlphaFoldDB" id="A0A6C0HH97"/>
<reference evidence="1" key="1">
    <citation type="journal article" date="2020" name="Nature">
        <title>Giant virus diversity and host interactions through global metagenomics.</title>
        <authorList>
            <person name="Schulz F."/>
            <person name="Roux S."/>
            <person name="Paez-Espino D."/>
            <person name="Jungbluth S."/>
            <person name="Walsh D.A."/>
            <person name="Denef V.J."/>
            <person name="McMahon K.D."/>
            <person name="Konstantinidis K.T."/>
            <person name="Eloe-Fadrosh E.A."/>
            <person name="Kyrpides N.C."/>
            <person name="Woyke T."/>
        </authorList>
    </citation>
    <scope>NUCLEOTIDE SEQUENCE</scope>
    <source>
        <strain evidence="1">GVMAG-M-3300023184-101</strain>
    </source>
</reference>
<evidence type="ECO:0000313" key="1">
    <source>
        <dbReference type="EMBL" id="QHT79515.1"/>
    </source>
</evidence>
<name>A0A6C0HH97_9ZZZZ</name>
<protein>
    <submittedName>
        <fullName evidence="1">Uncharacterized protein</fullName>
    </submittedName>
</protein>
<sequence>MEFNTDKLCFEHPSDMDSPFYASDAYIESLEILDDYVFYKEHDQEFNYYEQHLGNSACSRIGSGLFGNGRIGSGRDKKSSKDRYTKLKCSPDEQIRYAQKMAVKRVNALKKKENDMYARNRRDARSAVLQETTKPVQDEVDTIVKDSYWVMDDDDREVDWIEKELLRCQYGAVVYQHLFGWPLKEVVDTNGIDTYHYCYI</sequence>